<name>A0AAV3YGV5_9GAST</name>
<reference evidence="1 2" key="1">
    <citation type="journal article" date="2021" name="Elife">
        <title>Chloroplast acquisition without the gene transfer in kleptoplastic sea slugs, Plakobranchus ocellatus.</title>
        <authorList>
            <person name="Maeda T."/>
            <person name="Takahashi S."/>
            <person name="Yoshida T."/>
            <person name="Shimamura S."/>
            <person name="Takaki Y."/>
            <person name="Nagai Y."/>
            <person name="Toyoda A."/>
            <person name="Suzuki Y."/>
            <person name="Arimoto A."/>
            <person name="Ishii H."/>
            <person name="Satoh N."/>
            <person name="Nishiyama T."/>
            <person name="Hasebe M."/>
            <person name="Maruyama T."/>
            <person name="Minagawa J."/>
            <person name="Obokata J."/>
            <person name="Shigenobu S."/>
        </authorList>
    </citation>
    <scope>NUCLEOTIDE SEQUENCE [LARGE SCALE GENOMIC DNA]</scope>
</reference>
<dbReference type="PANTHER" id="PTHR37984">
    <property type="entry name" value="PROTEIN CBG26694"/>
    <property type="match status" value="1"/>
</dbReference>
<dbReference type="EMBL" id="BLXT01000976">
    <property type="protein sequence ID" value="GFN82081.1"/>
    <property type="molecule type" value="Genomic_DNA"/>
</dbReference>
<accession>A0AAV3YGV5</accession>
<sequence>MKFVKQNKWPSADSIPQNILDFYNRRHELTVQQECLICGHCIIPPGKLHEKLLLTLHDGHLGTVKMKNVARIHVDFAGPFMNSMLILHVDAHSKWTEIT</sequence>
<evidence type="ECO:0000313" key="2">
    <source>
        <dbReference type="Proteomes" id="UP000735302"/>
    </source>
</evidence>
<dbReference type="InterPro" id="IPR050951">
    <property type="entry name" value="Retrovirus_Pol_polyprotein"/>
</dbReference>
<evidence type="ECO:0000313" key="1">
    <source>
        <dbReference type="EMBL" id="GFN82081.1"/>
    </source>
</evidence>
<comment type="caution">
    <text evidence="1">The sequence shown here is derived from an EMBL/GenBank/DDBJ whole genome shotgun (WGS) entry which is preliminary data.</text>
</comment>
<dbReference type="PANTHER" id="PTHR37984:SF5">
    <property type="entry name" value="PROTEIN NYNRIN-LIKE"/>
    <property type="match status" value="1"/>
</dbReference>
<organism evidence="1 2">
    <name type="scientific">Plakobranchus ocellatus</name>
    <dbReference type="NCBI Taxonomy" id="259542"/>
    <lineage>
        <taxon>Eukaryota</taxon>
        <taxon>Metazoa</taxon>
        <taxon>Spiralia</taxon>
        <taxon>Lophotrochozoa</taxon>
        <taxon>Mollusca</taxon>
        <taxon>Gastropoda</taxon>
        <taxon>Heterobranchia</taxon>
        <taxon>Euthyneura</taxon>
        <taxon>Panpulmonata</taxon>
        <taxon>Sacoglossa</taxon>
        <taxon>Placobranchoidea</taxon>
        <taxon>Plakobranchidae</taxon>
        <taxon>Plakobranchus</taxon>
    </lineage>
</organism>
<dbReference type="Proteomes" id="UP000735302">
    <property type="component" value="Unassembled WGS sequence"/>
</dbReference>
<keyword evidence="2" id="KW-1185">Reference proteome</keyword>
<dbReference type="AlphaFoldDB" id="A0AAV3YGV5"/>
<gene>
    <name evidence="1" type="ORF">PoB_000858700</name>
</gene>
<proteinExistence type="predicted"/>
<protein>
    <submittedName>
        <fullName evidence="1">Integrase core domain protein</fullName>
    </submittedName>
</protein>